<dbReference type="InterPro" id="IPR003593">
    <property type="entry name" value="AAA+_ATPase"/>
</dbReference>
<sequence length="590" mass="66694">MRKTDNWKFILKIFLKKFSRSFYWLLLVVIVTDILYTVGITVIPAYAAKIVVQPESSIVIVLTTVAILSLLIYGAHIIGIYFQGKIAQLTFDFRFDYVPIFSKRIFSWPQKNIDSVEGKMIIDQAYESIYNGANVGIGAVIDQTILVLRYSLQIISLLVLMGLLSIWPAIVVFSFNIFGYLIQSLGNRWYANHKNAQNRITSYQEYFSRTLMDRENGKDIRLFGMVPLFHDYQKKLAKRLVNWEGRYSAVLAVVNILQQLFNLAGVMFTLLFLISEKGLTTANCIFFLTAIQLMNTNFGSLRKAYTSASKNLTFVPNFRKFMNAASDLPAEHKQNVVGGFKQLSLNHVFLKLDNNDILKEINLSINKGDHLIIVGENGAGKSSLIKVLSGLYRPTTGSAKLNGLALKSVSPKSLQEHVAVQFQDDVLLHFTIAENISCTDLKRTDYQKVTEALRKVQLLQFVNSLPNGIETYVGNELSENGVLLSGGQKQRLLFARVLYKQADLTILDEPTAALDPISERNFYQLIQSELAKKTVIFVTHRLGSFIKKGKIAVMSKGKIIAMGTHDDLLVNCELYRKMWQAQRSLYRVGD</sequence>
<dbReference type="InterPro" id="IPR039421">
    <property type="entry name" value="Type_1_exporter"/>
</dbReference>
<dbReference type="InterPro" id="IPR003439">
    <property type="entry name" value="ABC_transporter-like_ATP-bd"/>
</dbReference>
<reference evidence="10 11" key="1">
    <citation type="submission" date="2018-10" db="EMBL/GenBank/DDBJ databases">
        <title>Lactobacillus sp. R7 and Lactobacillus sp. R19 isolated from fermented mustard green product of Taiwan.</title>
        <authorList>
            <person name="Lin S.-T."/>
        </authorList>
    </citation>
    <scope>NUCLEOTIDE SEQUENCE [LARGE SCALE GENOMIC DNA]</scope>
    <source>
        <strain evidence="10 11">BCRC 81129</strain>
    </source>
</reference>
<dbReference type="GO" id="GO:0140359">
    <property type="term" value="F:ABC-type transporter activity"/>
    <property type="evidence" value="ECO:0007669"/>
    <property type="project" value="InterPro"/>
</dbReference>
<keyword evidence="11" id="KW-1185">Reference proteome</keyword>
<proteinExistence type="predicted"/>
<dbReference type="PROSITE" id="PS50929">
    <property type="entry name" value="ABC_TM1F"/>
    <property type="match status" value="1"/>
</dbReference>
<name>A0A4Z0J7Q2_9LACO</name>
<keyword evidence="2 7" id="KW-0812">Transmembrane</keyword>
<evidence type="ECO:0000259" key="9">
    <source>
        <dbReference type="PROSITE" id="PS50929"/>
    </source>
</evidence>
<evidence type="ECO:0000256" key="2">
    <source>
        <dbReference type="ARBA" id="ARBA00022692"/>
    </source>
</evidence>
<dbReference type="GO" id="GO:0005524">
    <property type="term" value="F:ATP binding"/>
    <property type="evidence" value="ECO:0007669"/>
    <property type="project" value="UniProtKB-KW"/>
</dbReference>
<comment type="caution">
    <text evidence="10">The sequence shown here is derived from an EMBL/GenBank/DDBJ whole genome shotgun (WGS) entry which is preliminary data.</text>
</comment>
<protein>
    <submittedName>
        <fullName evidence="10">ABC transporter ATP-binding protein</fullName>
    </submittedName>
</protein>
<keyword evidence="6 7" id="KW-0472">Membrane</keyword>
<dbReference type="PANTHER" id="PTHR24221">
    <property type="entry name" value="ATP-BINDING CASSETTE SUB-FAMILY B"/>
    <property type="match status" value="1"/>
</dbReference>
<feature type="transmembrane region" description="Helical" evidence="7">
    <location>
        <begin position="58"/>
        <end position="82"/>
    </location>
</feature>
<keyword evidence="5 7" id="KW-1133">Transmembrane helix</keyword>
<dbReference type="InterPro" id="IPR017871">
    <property type="entry name" value="ABC_transporter-like_CS"/>
</dbReference>
<feature type="domain" description="ABC transmembrane type-1" evidence="9">
    <location>
        <begin position="139"/>
        <end position="310"/>
    </location>
</feature>
<dbReference type="AlphaFoldDB" id="A0A4Z0J7Q2"/>
<evidence type="ECO:0000256" key="1">
    <source>
        <dbReference type="ARBA" id="ARBA00004651"/>
    </source>
</evidence>
<dbReference type="SUPFAM" id="SSF52540">
    <property type="entry name" value="P-loop containing nucleoside triphosphate hydrolases"/>
    <property type="match status" value="1"/>
</dbReference>
<dbReference type="Gene3D" id="1.20.1560.10">
    <property type="entry name" value="ABC transporter type 1, transmembrane domain"/>
    <property type="match status" value="1"/>
</dbReference>
<dbReference type="GO" id="GO:0005886">
    <property type="term" value="C:plasma membrane"/>
    <property type="evidence" value="ECO:0007669"/>
    <property type="project" value="UniProtKB-SubCell"/>
</dbReference>
<evidence type="ECO:0000259" key="8">
    <source>
        <dbReference type="PROSITE" id="PS50893"/>
    </source>
</evidence>
<dbReference type="PROSITE" id="PS50893">
    <property type="entry name" value="ABC_TRANSPORTER_2"/>
    <property type="match status" value="1"/>
</dbReference>
<dbReference type="Gene3D" id="3.40.50.300">
    <property type="entry name" value="P-loop containing nucleotide triphosphate hydrolases"/>
    <property type="match status" value="1"/>
</dbReference>
<dbReference type="InterPro" id="IPR027417">
    <property type="entry name" value="P-loop_NTPase"/>
</dbReference>
<dbReference type="RefSeq" id="WP_135368334.1">
    <property type="nucleotide sequence ID" value="NZ_RKLX01000014.1"/>
</dbReference>
<evidence type="ECO:0000256" key="4">
    <source>
        <dbReference type="ARBA" id="ARBA00022840"/>
    </source>
</evidence>
<evidence type="ECO:0000256" key="5">
    <source>
        <dbReference type="ARBA" id="ARBA00022989"/>
    </source>
</evidence>
<evidence type="ECO:0000313" key="11">
    <source>
        <dbReference type="Proteomes" id="UP000297348"/>
    </source>
</evidence>
<accession>A0A4Z0J7Q2</accession>
<feature type="transmembrane region" description="Helical" evidence="7">
    <location>
        <begin position="21"/>
        <end position="46"/>
    </location>
</feature>
<dbReference type="EMBL" id="RKLX01000014">
    <property type="protein sequence ID" value="TGD18265.1"/>
    <property type="molecule type" value="Genomic_DNA"/>
</dbReference>
<keyword evidence="3" id="KW-0547">Nucleotide-binding</keyword>
<dbReference type="GO" id="GO:0034040">
    <property type="term" value="F:ATPase-coupled lipid transmembrane transporter activity"/>
    <property type="evidence" value="ECO:0007669"/>
    <property type="project" value="TreeGrafter"/>
</dbReference>
<evidence type="ECO:0000313" key="10">
    <source>
        <dbReference type="EMBL" id="TGD18265.1"/>
    </source>
</evidence>
<dbReference type="GO" id="GO:0016887">
    <property type="term" value="F:ATP hydrolysis activity"/>
    <property type="evidence" value="ECO:0007669"/>
    <property type="project" value="InterPro"/>
</dbReference>
<feature type="domain" description="ABC transporter" evidence="8">
    <location>
        <begin position="343"/>
        <end position="581"/>
    </location>
</feature>
<dbReference type="Proteomes" id="UP000297348">
    <property type="component" value="Unassembled WGS sequence"/>
</dbReference>
<dbReference type="Pfam" id="PF00005">
    <property type="entry name" value="ABC_tran"/>
    <property type="match status" value="1"/>
</dbReference>
<dbReference type="SMART" id="SM00382">
    <property type="entry name" value="AAA"/>
    <property type="match status" value="1"/>
</dbReference>
<evidence type="ECO:0000256" key="7">
    <source>
        <dbReference type="SAM" id="Phobius"/>
    </source>
</evidence>
<gene>
    <name evidence="10" type="ORF">EGT51_08855</name>
</gene>
<dbReference type="InterPro" id="IPR036640">
    <property type="entry name" value="ABC1_TM_sf"/>
</dbReference>
<keyword evidence="4 10" id="KW-0067">ATP-binding</keyword>
<dbReference type="OrthoDB" id="9806127at2"/>
<dbReference type="PANTHER" id="PTHR24221:SF654">
    <property type="entry name" value="ATP-BINDING CASSETTE SUB-FAMILY B MEMBER 6"/>
    <property type="match status" value="1"/>
</dbReference>
<dbReference type="InterPro" id="IPR011527">
    <property type="entry name" value="ABC1_TM_dom"/>
</dbReference>
<organism evidence="10 11">
    <name type="scientific">Levilactobacillus suantsaiihabitans</name>
    <dbReference type="NCBI Taxonomy" id="2487722"/>
    <lineage>
        <taxon>Bacteria</taxon>
        <taxon>Bacillati</taxon>
        <taxon>Bacillota</taxon>
        <taxon>Bacilli</taxon>
        <taxon>Lactobacillales</taxon>
        <taxon>Lactobacillaceae</taxon>
        <taxon>Levilactobacillus</taxon>
    </lineage>
</organism>
<comment type="subcellular location">
    <subcellularLocation>
        <location evidence="1">Cell membrane</location>
        <topology evidence="1">Multi-pass membrane protein</topology>
    </subcellularLocation>
</comment>
<dbReference type="SUPFAM" id="SSF90123">
    <property type="entry name" value="ABC transporter transmembrane region"/>
    <property type="match status" value="1"/>
</dbReference>
<evidence type="ECO:0000256" key="6">
    <source>
        <dbReference type="ARBA" id="ARBA00023136"/>
    </source>
</evidence>
<feature type="transmembrane region" description="Helical" evidence="7">
    <location>
        <begin position="249"/>
        <end position="273"/>
    </location>
</feature>
<evidence type="ECO:0000256" key="3">
    <source>
        <dbReference type="ARBA" id="ARBA00022741"/>
    </source>
</evidence>
<dbReference type="PROSITE" id="PS00211">
    <property type="entry name" value="ABC_TRANSPORTER_1"/>
    <property type="match status" value="1"/>
</dbReference>
<feature type="transmembrane region" description="Helical" evidence="7">
    <location>
        <begin position="157"/>
        <end position="182"/>
    </location>
</feature>